<evidence type="ECO:0000256" key="2">
    <source>
        <dbReference type="ARBA" id="ARBA00022450"/>
    </source>
</evidence>
<dbReference type="EMBL" id="JBEPEK010000688">
    <property type="protein sequence ID" value="MER7186926.1"/>
    <property type="molecule type" value="Genomic_DNA"/>
</dbReference>
<protein>
    <submittedName>
        <fullName evidence="5">Amino acid adenylation domain-containing protein</fullName>
    </submittedName>
</protein>
<dbReference type="Gene3D" id="3.30.559.10">
    <property type="entry name" value="Chloramphenicol acetyltransferase-like domain"/>
    <property type="match status" value="2"/>
</dbReference>
<dbReference type="Pfam" id="PF00501">
    <property type="entry name" value="AMP-binding"/>
    <property type="match status" value="2"/>
</dbReference>
<dbReference type="InterPro" id="IPR036736">
    <property type="entry name" value="ACP-like_sf"/>
</dbReference>
<dbReference type="Gene3D" id="3.40.50.980">
    <property type="match status" value="4"/>
</dbReference>
<dbReference type="Gene3D" id="3.30.300.30">
    <property type="match status" value="1"/>
</dbReference>
<dbReference type="NCBIfam" id="TIGR01733">
    <property type="entry name" value="AA-adenyl-dom"/>
    <property type="match status" value="1"/>
</dbReference>
<dbReference type="InterPro" id="IPR000873">
    <property type="entry name" value="AMP-dep_synth/lig_dom"/>
</dbReference>
<dbReference type="PANTHER" id="PTHR45527">
    <property type="entry name" value="NONRIBOSOMAL PEPTIDE SYNTHETASE"/>
    <property type="match status" value="1"/>
</dbReference>
<dbReference type="InterPro" id="IPR020845">
    <property type="entry name" value="AMP-binding_CS"/>
</dbReference>
<dbReference type="Pfam" id="PF00550">
    <property type="entry name" value="PP-binding"/>
    <property type="match status" value="1"/>
</dbReference>
<dbReference type="Gene3D" id="2.30.38.10">
    <property type="entry name" value="Luciferase, Domain 3"/>
    <property type="match status" value="1"/>
</dbReference>
<dbReference type="Proteomes" id="UP001474181">
    <property type="component" value="Unassembled WGS sequence"/>
</dbReference>
<dbReference type="InterPro" id="IPR023213">
    <property type="entry name" value="CAT-like_dom_sf"/>
</dbReference>
<dbReference type="SUPFAM" id="SSF52777">
    <property type="entry name" value="CoA-dependent acyltransferases"/>
    <property type="match status" value="4"/>
</dbReference>
<dbReference type="SMART" id="SM00823">
    <property type="entry name" value="PKS_PP"/>
    <property type="match status" value="1"/>
</dbReference>
<dbReference type="PROSITE" id="PS00455">
    <property type="entry name" value="AMP_BINDING"/>
    <property type="match status" value="1"/>
</dbReference>
<dbReference type="InterPro" id="IPR001242">
    <property type="entry name" value="Condensation_dom"/>
</dbReference>
<dbReference type="Pfam" id="PF13193">
    <property type="entry name" value="AMP-binding_C"/>
    <property type="match status" value="1"/>
</dbReference>
<feature type="non-terminal residue" evidence="5">
    <location>
        <position position="1631"/>
    </location>
</feature>
<dbReference type="Gene3D" id="3.30.559.30">
    <property type="entry name" value="Nonribosomal peptide synthetase, condensation domain"/>
    <property type="match status" value="2"/>
</dbReference>
<evidence type="ECO:0000313" key="6">
    <source>
        <dbReference type="Proteomes" id="UP001474181"/>
    </source>
</evidence>
<dbReference type="Gene3D" id="1.10.1200.10">
    <property type="entry name" value="ACP-like"/>
    <property type="match status" value="1"/>
</dbReference>
<dbReference type="InterPro" id="IPR045851">
    <property type="entry name" value="AMP-bd_C_sf"/>
</dbReference>
<dbReference type="PROSITE" id="PS00012">
    <property type="entry name" value="PHOSPHOPANTETHEINE"/>
    <property type="match status" value="1"/>
</dbReference>
<dbReference type="SUPFAM" id="SSF56801">
    <property type="entry name" value="Acetyl-CoA synthetase-like"/>
    <property type="match status" value="2"/>
</dbReference>
<keyword evidence="6" id="KW-1185">Reference proteome</keyword>
<gene>
    <name evidence="5" type="ORF">ABT404_46990</name>
</gene>
<dbReference type="Pfam" id="PF00668">
    <property type="entry name" value="Condensation"/>
    <property type="match status" value="2"/>
</dbReference>
<evidence type="ECO:0000259" key="4">
    <source>
        <dbReference type="PROSITE" id="PS50075"/>
    </source>
</evidence>
<dbReference type="InterPro" id="IPR009081">
    <property type="entry name" value="PP-bd_ACP"/>
</dbReference>
<name>A0ABV1XD17_9ACTN</name>
<feature type="domain" description="Carrier" evidence="4">
    <location>
        <begin position="984"/>
        <end position="1058"/>
    </location>
</feature>
<dbReference type="InterPro" id="IPR010071">
    <property type="entry name" value="AA_adenyl_dom"/>
</dbReference>
<organism evidence="5 6">
    <name type="scientific">Streptomyces hyaluromycini</name>
    <dbReference type="NCBI Taxonomy" id="1377993"/>
    <lineage>
        <taxon>Bacteria</taxon>
        <taxon>Bacillati</taxon>
        <taxon>Actinomycetota</taxon>
        <taxon>Actinomycetes</taxon>
        <taxon>Kitasatosporales</taxon>
        <taxon>Streptomycetaceae</taxon>
        <taxon>Streptomyces</taxon>
    </lineage>
</organism>
<sequence length="1631" mass="170554">MADIYPLAPLQEGILFHHLLADGGQDAYVSPTVIEFDGRSRLDGFISALQQVIDRHDVFRTSVVWQGLREPVQVVWRSATLPVTEVTLAADAADDAVDPVSELVASVGLSMDLGRAPLLDLHITEASDGRWLGLVRVHHLVQDHTALDIVLDEVRTILAGHIDGLPEPLPFRDFVAQARAGLDTGEHEEFFRELLAGVDEPTSAFGVSDVRGDGSGVVRANLPVDPELAVRLREAARRLGASPATVMHVAWSRVLAVVSGRDDVVFGTVLFGRMNAGAGSDRVPGLFMNTLPVRVRTAELDVQAAVMAMRGQLAGLLEHEHAPLALAQRVSGVPADEPLFTALFNYRHNTAGRTRSTREVEAAQDGAFEGLRPVFAREASNYPLTVSVDDNSDSFGLVVDAVGPIDPQAVAGMLLTAVDGVVSALENALDDGVQVPLSAVGVLDAAELDQVLRQWNDTAVEVPSATLPGLFAAQVARTPDAPAVMFEGESVSYGELDTRANRLARYLSGLGVGAESVVGVCLPRGVDMVVALLAVLKAGGAYLPIDPELPAERIAFVLADAGAVCVLTVSEVAGVLPAPEGVSVPVVVLDEPRVVAAVSSLSGESVPVSLVSGQLAYVIYTSGSTGVPKGVGVAHGALVNFLAGMQARFGLGVGDRLVAVTTVGFDIAGLELYLPLVNGAAVVLAGREQVRDPRLLRALVRSCGATVVQGTPSLWQALIADAGADAGGGVWGGVRVLVGGEALPGGLARELVRGAGSVTNLYGPTETTIWSTAKGLGADAGVVSSIGGPIANTRVFVLDERLAAVPVGVAGELYIAGAGLARGYAGRAGLTAERFVADPFDAAGGGRLYRTGDVVRWDADGNLVYLGRADEQVKIRGFRIEPGEIQAVIAAHPQVAQAAVIAREDAGGDRRLVAYVVPTADADADAADGLRAVLREHVASRLPEYMVPAAVVVLDTLPLTPNGKLDRKALPAPDFTAIAGSGRGPANVREELLCQAFAEVLGLESVGVDDDFFALGGHSLLAVRLVEWLRVRGVSVSVRALFVSPTPAGLAATSGAVSVVVPENLIPDGAQVITPEMLPLVELTETEIEAVLTRVPGGAGNVADIYPLAPLQEGILFHHLLSDGGDDAYVLSMAIEFDGRSRLDGFVSALQQVIDRHDVFRTSVVWQGLREPVQVVWRSAALPVTEVSLAADAADPAAELVASVGLSMDLGRAPLLDLHITEMSDGRWLGLLRMHHLVQDHTTLEVVLGEIQAVLEGRAEELPEPLSFREFVAQARAGLDTGEHEEFFRELLAGVDEPTAAFGVTDVRGDGSAVERAVLPVDPELAVRLREMSRRLGASPATVMHVAWSRVLAVVSGRDDVVFGTVLLGRMNAGAGSDRVPGLFMNTLPVRVRTTELDVQAAVAAMRGQLAGLLEHEHAPLALAQRVSGVPADEPLFTALFNYRHNTAGGAHGAGDGGARGGGFDGVRPVLARDSTNYPLTVSVDDSGAERFAVTVDAVGPIDPRAVAGMLLTAVGGVVSALEEALDGGVQVPLSAVGVLDAAELDQVLRQWNDTDVVVPRGTLPEVFAAQVARTPDAVAVVDGDVRLTYAELDARANRLARLLAGHGVGPDSLVAVLMERSADLVVALLG</sequence>
<evidence type="ECO:0000313" key="5">
    <source>
        <dbReference type="EMBL" id="MER7186926.1"/>
    </source>
</evidence>
<dbReference type="InterPro" id="IPR020806">
    <property type="entry name" value="PKS_PP-bd"/>
</dbReference>
<dbReference type="PROSITE" id="PS50075">
    <property type="entry name" value="CARRIER"/>
    <property type="match status" value="1"/>
</dbReference>
<keyword evidence="3" id="KW-0597">Phosphoprotein</keyword>
<dbReference type="RefSeq" id="WP_350790973.1">
    <property type="nucleotide sequence ID" value="NZ_JBEPEK010000688.1"/>
</dbReference>
<accession>A0ABV1XD17</accession>
<reference evidence="5 6" key="1">
    <citation type="submission" date="2024-06" db="EMBL/GenBank/DDBJ databases">
        <title>The Natural Products Discovery Center: Release of the First 8490 Sequenced Strains for Exploring Actinobacteria Biosynthetic Diversity.</title>
        <authorList>
            <person name="Kalkreuter E."/>
            <person name="Kautsar S.A."/>
            <person name="Yang D."/>
            <person name="Bader C.D."/>
            <person name="Teijaro C.N."/>
            <person name="Fluegel L."/>
            <person name="Davis C.M."/>
            <person name="Simpson J.R."/>
            <person name="Lauterbach L."/>
            <person name="Steele A.D."/>
            <person name="Gui C."/>
            <person name="Meng S."/>
            <person name="Li G."/>
            <person name="Viehrig K."/>
            <person name="Ye F."/>
            <person name="Su P."/>
            <person name="Kiefer A.F."/>
            <person name="Nichols A."/>
            <person name="Cepeda A.J."/>
            <person name="Yan W."/>
            <person name="Fan B."/>
            <person name="Jiang Y."/>
            <person name="Adhikari A."/>
            <person name="Zheng C.-J."/>
            <person name="Schuster L."/>
            <person name="Cowan T.M."/>
            <person name="Smanski M.J."/>
            <person name="Chevrette M.G."/>
            <person name="De Carvalho L.P.S."/>
            <person name="Shen B."/>
        </authorList>
    </citation>
    <scope>NUCLEOTIDE SEQUENCE [LARGE SCALE GENOMIC DNA]</scope>
    <source>
        <strain evidence="5 6">NPDC000234</strain>
    </source>
</reference>
<comment type="cofactor">
    <cofactor evidence="1">
        <name>pantetheine 4'-phosphate</name>
        <dbReference type="ChEBI" id="CHEBI:47942"/>
    </cofactor>
</comment>
<dbReference type="CDD" id="cd19544">
    <property type="entry name" value="E-C_NRPS"/>
    <property type="match status" value="2"/>
</dbReference>
<dbReference type="PANTHER" id="PTHR45527:SF1">
    <property type="entry name" value="FATTY ACID SYNTHASE"/>
    <property type="match status" value="1"/>
</dbReference>
<keyword evidence="2" id="KW-0596">Phosphopantetheine</keyword>
<evidence type="ECO:0000256" key="1">
    <source>
        <dbReference type="ARBA" id="ARBA00001957"/>
    </source>
</evidence>
<comment type="caution">
    <text evidence="5">The sequence shown here is derived from an EMBL/GenBank/DDBJ whole genome shotgun (WGS) entry which is preliminary data.</text>
</comment>
<proteinExistence type="predicted"/>
<dbReference type="SUPFAM" id="SSF47336">
    <property type="entry name" value="ACP-like"/>
    <property type="match status" value="1"/>
</dbReference>
<dbReference type="InterPro" id="IPR025110">
    <property type="entry name" value="AMP-bd_C"/>
</dbReference>
<evidence type="ECO:0000256" key="3">
    <source>
        <dbReference type="ARBA" id="ARBA00022553"/>
    </source>
</evidence>
<dbReference type="InterPro" id="IPR006162">
    <property type="entry name" value="Ppantetheine_attach_site"/>
</dbReference>